<reference evidence="8 9" key="1">
    <citation type="submission" date="2019-02" db="EMBL/GenBank/DDBJ databases">
        <title>Deep-cultivation of Planctomycetes and their phenomic and genomic characterization uncovers novel biology.</title>
        <authorList>
            <person name="Wiegand S."/>
            <person name="Jogler M."/>
            <person name="Boedeker C."/>
            <person name="Pinto D."/>
            <person name="Vollmers J."/>
            <person name="Rivas-Marin E."/>
            <person name="Kohn T."/>
            <person name="Peeters S.H."/>
            <person name="Heuer A."/>
            <person name="Rast P."/>
            <person name="Oberbeckmann S."/>
            <person name="Bunk B."/>
            <person name="Jeske O."/>
            <person name="Meyerdierks A."/>
            <person name="Storesund J.E."/>
            <person name="Kallscheuer N."/>
            <person name="Luecker S."/>
            <person name="Lage O.M."/>
            <person name="Pohl T."/>
            <person name="Merkel B.J."/>
            <person name="Hornburger P."/>
            <person name="Mueller R.-W."/>
            <person name="Bruemmer F."/>
            <person name="Labrenz M."/>
            <person name="Spormann A.M."/>
            <person name="Op Den Camp H."/>
            <person name="Overmann J."/>
            <person name="Amann R."/>
            <person name="Jetten M.S.M."/>
            <person name="Mascher T."/>
            <person name="Medema M.H."/>
            <person name="Devos D.P."/>
            <person name="Kaster A.-K."/>
            <person name="Ovreas L."/>
            <person name="Rohde M."/>
            <person name="Galperin M.Y."/>
            <person name="Jogler C."/>
        </authorList>
    </citation>
    <scope>NUCLEOTIDE SEQUENCE [LARGE SCALE GENOMIC DNA]</scope>
    <source>
        <strain evidence="8 9">Pla52n</strain>
    </source>
</reference>
<dbReference type="InterPro" id="IPR007627">
    <property type="entry name" value="RNA_pol_sigma70_r2"/>
</dbReference>
<gene>
    <name evidence="8" type="primary">sigM</name>
    <name evidence="8" type="ORF">Pla52n_18660</name>
</gene>
<dbReference type="Pfam" id="PF08281">
    <property type="entry name" value="Sigma70_r4_2"/>
    <property type="match status" value="1"/>
</dbReference>
<dbReference type="Pfam" id="PF04542">
    <property type="entry name" value="Sigma70_r2"/>
    <property type="match status" value="1"/>
</dbReference>
<feature type="domain" description="RNA polymerase sigma factor 70 region 4 type 2" evidence="7">
    <location>
        <begin position="127"/>
        <end position="176"/>
    </location>
</feature>
<dbReference type="InterPro" id="IPR013325">
    <property type="entry name" value="RNA_pol_sigma_r2"/>
</dbReference>
<comment type="similarity">
    <text evidence="1">Belongs to the sigma-70 factor family. ECF subfamily.</text>
</comment>
<dbReference type="CDD" id="cd06171">
    <property type="entry name" value="Sigma70_r4"/>
    <property type="match status" value="1"/>
</dbReference>
<proteinExistence type="inferred from homology"/>
<dbReference type="EMBL" id="SJPN01000002">
    <property type="protein sequence ID" value="TWU06146.1"/>
    <property type="molecule type" value="Genomic_DNA"/>
</dbReference>
<dbReference type="InterPro" id="IPR013324">
    <property type="entry name" value="RNA_pol_sigma_r3/r4-like"/>
</dbReference>
<keyword evidence="3" id="KW-0731">Sigma factor</keyword>
<keyword evidence="9" id="KW-1185">Reference proteome</keyword>
<dbReference type="InterPro" id="IPR014289">
    <property type="entry name" value="RNA_pol_sigma-24-rel"/>
</dbReference>
<accession>A0A5C6B4D7</accession>
<dbReference type="InterPro" id="IPR036388">
    <property type="entry name" value="WH-like_DNA-bd_sf"/>
</dbReference>
<name>A0A5C6B4D7_9BACT</name>
<protein>
    <submittedName>
        <fullName evidence="8">RNA polymerase sigma factor SigM</fullName>
    </submittedName>
</protein>
<evidence type="ECO:0000256" key="1">
    <source>
        <dbReference type="ARBA" id="ARBA00010641"/>
    </source>
</evidence>
<dbReference type="GO" id="GO:0006352">
    <property type="term" value="P:DNA-templated transcription initiation"/>
    <property type="evidence" value="ECO:0007669"/>
    <property type="project" value="InterPro"/>
</dbReference>
<evidence type="ECO:0000256" key="2">
    <source>
        <dbReference type="ARBA" id="ARBA00023015"/>
    </source>
</evidence>
<evidence type="ECO:0000256" key="5">
    <source>
        <dbReference type="ARBA" id="ARBA00023163"/>
    </source>
</evidence>
<sequence>MDTMQLAPEKWVDRYGDALFRYVVSRLQDAELAEELVQQTLLAALANQSQFAGAGSEKGWLMSILKRKLIDHLRSRNRSQTRDFSDESDESLDDFFDRHGRWRQRVRATLLEPLDSIDRDEFWPIFQGCVSELPDKQAGAFLLREVDELSTPEICKELQISTSNLWVLLHRARLRLADCMTRRWLHEKQ</sequence>
<dbReference type="OrthoDB" id="9803470at2"/>
<dbReference type="Gene3D" id="1.10.1740.10">
    <property type="match status" value="1"/>
</dbReference>
<dbReference type="InterPro" id="IPR013249">
    <property type="entry name" value="RNA_pol_sigma70_r4_t2"/>
</dbReference>
<keyword evidence="5" id="KW-0804">Transcription</keyword>
<dbReference type="InterPro" id="IPR014284">
    <property type="entry name" value="RNA_pol_sigma-70_dom"/>
</dbReference>
<dbReference type="SUPFAM" id="SSF88659">
    <property type="entry name" value="Sigma3 and sigma4 domains of RNA polymerase sigma factors"/>
    <property type="match status" value="1"/>
</dbReference>
<feature type="domain" description="RNA polymerase sigma-70 region 2" evidence="6">
    <location>
        <begin position="12"/>
        <end position="78"/>
    </location>
</feature>
<dbReference type="Proteomes" id="UP000320176">
    <property type="component" value="Unassembled WGS sequence"/>
</dbReference>
<evidence type="ECO:0000256" key="4">
    <source>
        <dbReference type="ARBA" id="ARBA00023125"/>
    </source>
</evidence>
<dbReference type="Gene3D" id="1.10.10.10">
    <property type="entry name" value="Winged helix-like DNA-binding domain superfamily/Winged helix DNA-binding domain"/>
    <property type="match status" value="1"/>
</dbReference>
<dbReference type="AlphaFoldDB" id="A0A5C6B4D7"/>
<evidence type="ECO:0000259" key="6">
    <source>
        <dbReference type="Pfam" id="PF04542"/>
    </source>
</evidence>
<dbReference type="InterPro" id="IPR039425">
    <property type="entry name" value="RNA_pol_sigma-70-like"/>
</dbReference>
<comment type="caution">
    <text evidence="8">The sequence shown here is derived from an EMBL/GenBank/DDBJ whole genome shotgun (WGS) entry which is preliminary data.</text>
</comment>
<dbReference type="PANTHER" id="PTHR43133:SF8">
    <property type="entry name" value="RNA POLYMERASE SIGMA FACTOR HI_1459-RELATED"/>
    <property type="match status" value="1"/>
</dbReference>
<keyword evidence="4" id="KW-0238">DNA-binding</keyword>
<dbReference type="SUPFAM" id="SSF88946">
    <property type="entry name" value="Sigma2 domain of RNA polymerase sigma factors"/>
    <property type="match status" value="1"/>
</dbReference>
<evidence type="ECO:0000313" key="9">
    <source>
        <dbReference type="Proteomes" id="UP000320176"/>
    </source>
</evidence>
<evidence type="ECO:0000313" key="8">
    <source>
        <dbReference type="EMBL" id="TWU06146.1"/>
    </source>
</evidence>
<dbReference type="PANTHER" id="PTHR43133">
    <property type="entry name" value="RNA POLYMERASE ECF-TYPE SIGMA FACTO"/>
    <property type="match status" value="1"/>
</dbReference>
<dbReference type="GO" id="GO:0003677">
    <property type="term" value="F:DNA binding"/>
    <property type="evidence" value="ECO:0007669"/>
    <property type="project" value="UniProtKB-KW"/>
</dbReference>
<keyword evidence="2" id="KW-0805">Transcription regulation</keyword>
<dbReference type="NCBIfam" id="TIGR02937">
    <property type="entry name" value="sigma70-ECF"/>
    <property type="match status" value="1"/>
</dbReference>
<dbReference type="GO" id="GO:0016987">
    <property type="term" value="F:sigma factor activity"/>
    <property type="evidence" value="ECO:0007669"/>
    <property type="project" value="UniProtKB-KW"/>
</dbReference>
<dbReference type="NCBIfam" id="TIGR02943">
    <property type="entry name" value="Sig70_famx1"/>
    <property type="match status" value="1"/>
</dbReference>
<evidence type="ECO:0000256" key="3">
    <source>
        <dbReference type="ARBA" id="ARBA00023082"/>
    </source>
</evidence>
<organism evidence="8 9">
    <name type="scientific">Stieleria varia</name>
    <dbReference type="NCBI Taxonomy" id="2528005"/>
    <lineage>
        <taxon>Bacteria</taxon>
        <taxon>Pseudomonadati</taxon>
        <taxon>Planctomycetota</taxon>
        <taxon>Planctomycetia</taxon>
        <taxon>Pirellulales</taxon>
        <taxon>Pirellulaceae</taxon>
        <taxon>Stieleria</taxon>
    </lineage>
</organism>
<evidence type="ECO:0000259" key="7">
    <source>
        <dbReference type="Pfam" id="PF08281"/>
    </source>
</evidence>